<dbReference type="RefSeq" id="WP_092693727.1">
    <property type="nucleotide sequence ID" value="NZ_FOGU01000006.1"/>
</dbReference>
<feature type="region of interest" description="Disordered" evidence="1">
    <location>
        <begin position="189"/>
        <end position="211"/>
    </location>
</feature>
<dbReference type="STRING" id="641238.SAMN04490244_106115"/>
<evidence type="ECO:0000256" key="1">
    <source>
        <dbReference type="SAM" id="MobiDB-lite"/>
    </source>
</evidence>
<dbReference type="AlphaFoldDB" id="A0A1H9UZA1"/>
<dbReference type="Proteomes" id="UP000198885">
    <property type="component" value="Unassembled WGS sequence"/>
</dbReference>
<dbReference type="OrthoDB" id="7725754at2"/>
<dbReference type="InterPro" id="IPR035965">
    <property type="entry name" value="PAS-like_dom_sf"/>
</dbReference>
<dbReference type="InterPro" id="IPR013656">
    <property type="entry name" value="PAS_4"/>
</dbReference>
<dbReference type="Pfam" id="PF08448">
    <property type="entry name" value="PAS_4"/>
    <property type="match status" value="1"/>
</dbReference>
<sequence>MYTTPDLKELRFALDSSQVPMFAAERPSSRDPFEFIHVNRANVAESGIEARMLVGKTPDDVLPPPQARAVISRYDDCLRRRQPLRYVEHIDLGRGPRLWSVTIQPVHGAAGWERIVGSAIELPREHDTHHLERALDDVRFLSAQADMQMAQLQHGLDILRDDADPALADRLDRLIRLCRGLERSVADLRDASSASELPDTSSPAPTSHSMTVRVLAEASVRDI</sequence>
<accession>A0A1H9UZA1</accession>
<dbReference type="SUPFAM" id="SSF55785">
    <property type="entry name" value="PYP-like sensor domain (PAS domain)"/>
    <property type="match status" value="1"/>
</dbReference>
<evidence type="ECO:0000259" key="2">
    <source>
        <dbReference type="Pfam" id="PF08448"/>
    </source>
</evidence>
<proteinExistence type="predicted"/>
<protein>
    <submittedName>
        <fullName evidence="3">PAS fold-containing protein</fullName>
    </submittedName>
</protein>
<evidence type="ECO:0000313" key="3">
    <source>
        <dbReference type="EMBL" id="SES14732.1"/>
    </source>
</evidence>
<keyword evidence="4" id="KW-1185">Reference proteome</keyword>
<feature type="domain" description="PAS fold-4" evidence="2">
    <location>
        <begin position="34"/>
        <end position="111"/>
    </location>
</feature>
<name>A0A1H9UZA1_9RHOB</name>
<evidence type="ECO:0000313" key="4">
    <source>
        <dbReference type="Proteomes" id="UP000198885"/>
    </source>
</evidence>
<dbReference type="EMBL" id="FOGU01000006">
    <property type="protein sequence ID" value="SES14732.1"/>
    <property type="molecule type" value="Genomic_DNA"/>
</dbReference>
<reference evidence="3 4" key="1">
    <citation type="submission" date="2016-10" db="EMBL/GenBank/DDBJ databases">
        <authorList>
            <person name="de Groot N.N."/>
        </authorList>
    </citation>
    <scope>NUCLEOTIDE SEQUENCE [LARGE SCALE GENOMIC DNA]</scope>
    <source>
        <strain evidence="3 4">DSM 23042</strain>
    </source>
</reference>
<feature type="compositionally biased region" description="Polar residues" evidence="1">
    <location>
        <begin position="192"/>
        <end position="210"/>
    </location>
</feature>
<organism evidence="3 4">
    <name type="scientific">Tranquillimonas rosea</name>
    <dbReference type="NCBI Taxonomy" id="641238"/>
    <lineage>
        <taxon>Bacteria</taxon>
        <taxon>Pseudomonadati</taxon>
        <taxon>Pseudomonadota</taxon>
        <taxon>Alphaproteobacteria</taxon>
        <taxon>Rhodobacterales</taxon>
        <taxon>Roseobacteraceae</taxon>
        <taxon>Tranquillimonas</taxon>
    </lineage>
</organism>
<dbReference type="Gene3D" id="3.30.450.20">
    <property type="entry name" value="PAS domain"/>
    <property type="match status" value="1"/>
</dbReference>
<gene>
    <name evidence="3" type="ORF">SAMN04490244_106115</name>
</gene>